<evidence type="ECO:0008006" key="6">
    <source>
        <dbReference type="Google" id="ProtNLM"/>
    </source>
</evidence>
<dbReference type="AlphaFoldDB" id="A0A378JWU6"/>
<dbReference type="EMBL" id="UGOG01000001">
    <property type="protein sequence ID" value="STX61982.1"/>
    <property type="molecule type" value="Genomic_DNA"/>
</dbReference>
<accession>A0A378JWU6</accession>
<reference evidence="3 5" key="2">
    <citation type="submission" date="2018-06" db="EMBL/GenBank/DDBJ databases">
        <authorList>
            <consortium name="Pathogen Informatics"/>
            <person name="Doyle S."/>
        </authorList>
    </citation>
    <scope>NUCLEOTIDE SEQUENCE [LARGE SCALE GENOMIC DNA]</scope>
    <source>
        <strain evidence="3 5">NCTC12239</strain>
    </source>
</reference>
<dbReference type="STRING" id="39962.Lmor_0845"/>
<keyword evidence="1" id="KW-0472">Membrane</keyword>
<evidence type="ECO:0000313" key="3">
    <source>
        <dbReference type="EMBL" id="STX61982.1"/>
    </source>
</evidence>
<evidence type="ECO:0000256" key="1">
    <source>
        <dbReference type="SAM" id="Phobius"/>
    </source>
</evidence>
<keyword evidence="1" id="KW-0812">Transmembrane</keyword>
<dbReference type="EMBL" id="LNYN01000014">
    <property type="protein sequence ID" value="KTD35398.1"/>
    <property type="molecule type" value="Genomic_DNA"/>
</dbReference>
<feature type="transmembrane region" description="Helical" evidence="1">
    <location>
        <begin position="109"/>
        <end position="133"/>
    </location>
</feature>
<gene>
    <name evidence="2" type="ORF">Lmor_0845</name>
    <name evidence="3" type="ORF">NCTC12239_00900</name>
</gene>
<evidence type="ECO:0000313" key="2">
    <source>
        <dbReference type="EMBL" id="KTD35398.1"/>
    </source>
</evidence>
<evidence type="ECO:0000313" key="5">
    <source>
        <dbReference type="Proteomes" id="UP000254040"/>
    </source>
</evidence>
<evidence type="ECO:0000313" key="4">
    <source>
        <dbReference type="Proteomes" id="UP000054985"/>
    </source>
</evidence>
<reference evidence="2 4" key="1">
    <citation type="submission" date="2015-11" db="EMBL/GenBank/DDBJ databases">
        <title>Genomic analysis of 38 Legionella species identifies large and diverse effector repertoires.</title>
        <authorList>
            <person name="Burstein D."/>
            <person name="Amaro F."/>
            <person name="Zusman T."/>
            <person name="Lifshitz Z."/>
            <person name="Cohen O."/>
            <person name="Gilbert J.A."/>
            <person name="Pupko T."/>
            <person name="Shuman H.A."/>
            <person name="Segal G."/>
        </authorList>
    </citation>
    <scope>NUCLEOTIDE SEQUENCE [LARGE SCALE GENOMIC DNA]</scope>
    <source>
        <strain evidence="2 4">ATCC 43877</strain>
    </source>
</reference>
<dbReference type="Proteomes" id="UP000254040">
    <property type="component" value="Unassembled WGS sequence"/>
</dbReference>
<keyword evidence="1" id="KW-1133">Transmembrane helix</keyword>
<dbReference type="OrthoDB" id="5646298at2"/>
<feature type="transmembrane region" description="Helical" evidence="1">
    <location>
        <begin position="145"/>
        <end position="164"/>
    </location>
</feature>
<sequence>MVTEHNFLTTTQQTINRILALPASEIKYYLYILLESIKDKNCGITRSFLVELISLVEALHQLHETNEPDSTNSDIESRSLDLLETINNHLDQLQHIAGTHTFPAQTKIVLLHITGVFAGVTLGIIGGFVGALIGLARGVWNYKPFIGMLSGAFVGNVIAGAFGFRTPKKIFKDSLIRQFKFGLDGLDECLEHIKKEYVPTLFAQKKAQPFSYYLKEVEEEIKTLFDTDEDFEEFLEQQVEYRINTFLASFIGVSLLHGCVGHHAYIKMDIKNSEYLIELSPEPADTSEEPAQSESRTVRGKKLIEMLAYHRKLQETNAPTPAYIISKMKAGDNDCFSYINKVLIGTSQNGTTLYRFADMDVMGQLVGVAIETLSPFKPNFFLQAKPTDSLEHDNVYISSLNPE</sequence>
<name>A0A378JWU6_9GAMM</name>
<keyword evidence="4" id="KW-1185">Reference proteome</keyword>
<proteinExistence type="predicted"/>
<dbReference type="Proteomes" id="UP000054985">
    <property type="component" value="Unassembled WGS sequence"/>
</dbReference>
<organism evidence="3 5">
    <name type="scientific">Legionella moravica</name>
    <dbReference type="NCBI Taxonomy" id="39962"/>
    <lineage>
        <taxon>Bacteria</taxon>
        <taxon>Pseudomonadati</taxon>
        <taxon>Pseudomonadota</taxon>
        <taxon>Gammaproteobacteria</taxon>
        <taxon>Legionellales</taxon>
        <taxon>Legionellaceae</taxon>
        <taxon>Legionella</taxon>
    </lineage>
</organism>
<protein>
    <recommendedName>
        <fullName evidence="6">Transmembrane protein</fullName>
    </recommendedName>
</protein>